<evidence type="ECO:0000256" key="10">
    <source>
        <dbReference type="ARBA" id="ARBA00023049"/>
    </source>
</evidence>
<feature type="active site" description="Proton acceptor" evidence="14">
    <location>
        <position position="352"/>
    </location>
</feature>
<dbReference type="SUPFAM" id="SSF63737">
    <property type="entry name" value="Leukotriene A4 hydrolase N-terminal domain"/>
    <property type="match status" value="1"/>
</dbReference>
<dbReference type="PANTHER" id="PTHR11533:SF253">
    <property type="entry name" value="AMINOPEPTIDASE-RELATED"/>
    <property type="match status" value="1"/>
</dbReference>
<evidence type="ECO:0000256" key="9">
    <source>
        <dbReference type="ARBA" id="ARBA00022833"/>
    </source>
</evidence>
<evidence type="ECO:0000256" key="1">
    <source>
        <dbReference type="ARBA" id="ARBA00004609"/>
    </source>
</evidence>
<feature type="domain" description="Peptidase M1 membrane alanine aminopeptidase" evidence="16">
    <location>
        <begin position="277"/>
        <end position="497"/>
    </location>
</feature>
<dbReference type="GO" id="GO:0008270">
    <property type="term" value="F:zinc ion binding"/>
    <property type="evidence" value="ECO:0007669"/>
    <property type="project" value="InterPro"/>
</dbReference>
<evidence type="ECO:0000256" key="8">
    <source>
        <dbReference type="ARBA" id="ARBA00022801"/>
    </source>
</evidence>
<reference evidence="19 20" key="1">
    <citation type="journal article" date="2007" name="Nature">
        <title>Evolution of genes and genomes on the Drosophila phylogeny.</title>
        <authorList>
            <consortium name="Drosophila 12 Genomes Consortium"/>
            <person name="Clark A.G."/>
            <person name="Eisen M.B."/>
            <person name="Smith D.R."/>
            <person name="Bergman C.M."/>
            <person name="Oliver B."/>
            <person name="Markow T.A."/>
            <person name="Kaufman T.C."/>
            <person name="Kellis M."/>
            <person name="Gelbart W."/>
            <person name="Iyer V.N."/>
            <person name="Pollard D.A."/>
            <person name="Sackton T.B."/>
            <person name="Larracuente A.M."/>
            <person name="Singh N.D."/>
            <person name="Abad J.P."/>
            <person name="Abt D.N."/>
            <person name="Adryan B."/>
            <person name="Aguade M."/>
            <person name="Akashi H."/>
            <person name="Anderson W.W."/>
            <person name="Aquadro C.F."/>
            <person name="Ardell D.H."/>
            <person name="Arguello R."/>
            <person name="Artieri C.G."/>
            <person name="Barbash D.A."/>
            <person name="Barker D."/>
            <person name="Barsanti P."/>
            <person name="Batterham P."/>
            <person name="Batzoglou S."/>
            <person name="Begun D."/>
            <person name="Bhutkar A."/>
            <person name="Blanco E."/>
            <person name="Bosak S.A."/>
            <person name="Bradley R.K."/>
            <person name="Brand A.D."/>
            <person name="Brent M.R."/>
            <person name="Brooks A.N."/>
            <person name="Brown R.H."/>
            <person name="Butlin R.K."/>
            <person name="Caggese C."/>
            <person name="Calvi B.R."/>
            <person name="Bernardo de Carvalho A."/>
            <person name="Caspi A."/>
            <person name="Castrezana S."/>
            <person name="Celniker S.E."/>
            <person name="Chang J.L."/>
            <person name="Chapple C."/>
            <person name="Chatterji S."/>
            <person name="Chinwalla A."/>
            <person name="Civetta A."/>
            <person name="Clifton S.W."/>
            <person name="Comeron J.M."/>
            <person name="Costello J.C."/>
            <person name="Coyne J.A."/>
            <person name="Daub J."/>
            <person name="David R.G."/>
            <person name="Delcher A.L."/>
            <person name="Delehaunty K."/>
            <person name="Do C.B."/>
            <person name="Ebling H."/>
            <person name="Edwards K."/>
            <person name="Eickbush T."/>
            <person name="Evans J.D."/>
            <person name="Filipski A."/>
            <person name="Findeiss S."/>
            <person name="Freyhult E."/>
            <person name="Fulton L."/>
            <person name="Fulton R."/>
            <person name="Garcia A.C."/>
            <person name="Gardiner A."/>
            <person name="Garfield D.A."/>
            <person name="Garvin B.E."/>
            <person name="Gibson G."/>
            <person name="Gilbert D."/>
            <person name="Gnerre S."/>
            <person name="Godfrey J."/>
            <person name="Good R."/>
            <person name="Gotea V."/>
            <person name="Gravely B."/>
            <person name="Greenberg A.J."/>
            <person name="Griffiths-Jones S."/>
            <person name="Gross S."/>
            <person name="Guigo R."/>
            <person name="Gustafson E.A."/>
            <person name="Haerty W."/>
            <person name="Hahn M.W."/>
            <person name="Halligan D.L."/>
            <person name="Halpern A.L."/>
            <person name="Halter G.M."/>
            <person name="Han M.V."/>
            <person name="Heger A."/>
            <person name="Hillier L."/>
            <person name="Hinrichs A.S."/>
            <person name="Holmes I."/>
            <person name="Hoskins R.A."/>
            <person name="Hubisz M.J."/>
            <person name="Hultmark D."/>
            <person name="Huntley M.A."/>
            <person name="Jaffe D.B."/>
            <person name="Jagadeeshan S."/>
            <person name="Jeck W.R."/>
            <person name="Johnson J."/>
            <person name="Jones C.D."/>
            <person name="Jordan W.C."/>
            <person name="Karpen G.H."/>
            <person name="Kataoka E."/>
            <person name="Keightley P.D."/>
            <person name="Kheradpour P."/>
            <person name="Kirkness E.F."/>
            <person name="Koerich L.B."/>
            <person name="Kristiansen K."/>
            <person name="Kudrna D."/>
            <person name="Kulathinal R.J."/>
            <person name="Kumar S."/>
            <person name="Kwok R."/>
            <person name="Lander E."/>
            <person name="Langley C.H."/>
            <person name="Lapoint R."/>
            <person name="Lazzaro B.P."/>
            <person name="Lee S.J."/>
            <person name="Levesque L."/>
            <person name="Li R."/>
            <person name="Lin C.F."/>
            <person name="Lin M.F."/>
            <person name="Lindblad-Toh K."/>
            <person name="Llopart A."/>
            <person name="Long M."/>
            <person name="Low L."/>
            <person name="Lozovsky E."/>
            <person name="Lu J."/>
            <person name="Luo M."/>
            <person name="Machado C.A."/>
            <person name="Makalowski W."/>
            <person name="Marzo M."/>
            <person name="Matsuda M."/>
            <person name="Matzkin L."/>
            <person name="McAllister B."/>
            <person name="McBride C.S."/>
            <person name="McKernan B."/>
            <person name="McKernan K."/>
            <person name="Mendez-Lago M."/>
            <person name="Minx P."/>
            <person name="Mollenhauer M.U."/>
            <person name="Montooth K."/>
            <person name="Mount S.M."/>
            <person name="Mu X."/>
            <person name="Myers E."/>
            <person name="Negre B."/>
            <person name="Newfeld S."/>
            <person name="Nielsen R."/>
            <person name="Noor M.A."/>
            <person name="O'Grady P."/>
            <person name="Pachter L."/>
            <person name="Papaceit M."/>
            <person name="Parisi M.J."/>
            <person name="Parisi M."/>
            <person name="Parts L."/>
            <person name="Pedersen J.S."/>
            <person name="Pesole G."/>
            <person name="Phillippy A.M."/>
            <person name="Ponting C.P."/>
            <person name="Pop M."/>
            <person name="Porcelli D."/>
            <person name="Powell J.R."/>
            <person name="Prohaska S."/>
            <person name="Pruitt K."/>
            <person name="Puig M."/>
            <person name="Quesneville H."/>
            <person name="Ram K.R."/>
            <person name="Rand D."/>
            <person name="Rasmussen M.D."/>
            <person name="Reed L.K."/>
            <person name="Reenan R."/>
            <person name="Reily A."/>
            <person name="Remington K.A."/>
            <person name="Rieger T.T."/>
            <person name="Ritchie M.G."/>
            <person name="Robin C."/>
            <person name="Rogers Y.H."/>
            <person name="Rohde C."/>
            <person name="Rozas J."/>
            <person name="Rubenfield M.J."/>
            <person name="Ruiz A."/>
            <person name="Russo S."/>
            <person name="Salzberg S.L."/>
            <person name="Sanchez-Gracia A."/>
            <person name="Saranga D.J."/>
            <person name="Sato H."/>
            <person name="Schaeffer S.W."/>
            <person name="Schatz M.C."/>
            <person name="Schlenke T."/>
            <person name="Schwartz R."/>
            <person name="Segarra C."/>
            <person name="Singh R.S."/>
            <person name="Sirot L."/>
            <person name="Sirota M."/>
            <person name="Sisneros N.B."/>
            <person name="Smith C.D."/>
            <person name="Smith T.F."/>
            <person name="Spieth J."/>
            <person name="Stage D.E."/>
            <person name="Stark A."/>
            <person name="Stephan W."/>
            <person name="Strausberg R.L."/>
            <person name="Strempel S."/>
            <person name="Sturgill D."/>
            <person name="Sutton G."/>
            <person name="Sutton G.G."/>
            <person name="Tao W."/>
            <person name="Teichmann S."/>
            <person name="Tobari Y.N."/>
            <person name="Tomimura Y."/>
            <person name="Tsolas J.M."/>
            <person name="Valente V.L."/>
            <person name="Venter E."/>
            <person name="Venter J.C."/>
            <person name="Vicario S."/>
            <person name="Vieira F.G."/>
            <person name="Vilella A.J."/>
            <person name="Villasante A."/>
            <person name="Walenz B."/>
            <person name="Wang J."/>
            <person name="Wasserman M."/>
            <person name="Watts T."/>
            <person name="Wilson D."/>
            <person name="Wilson R.K."/>
            <person name="Wing R.A."/>
            <person name="Wolfner M.F."/>
            <person name="Wong A."/>
            <person name="Wong G.K."/>
            <person name="Wu C.I."/>
            <person name="Wu G."/>
            <person name="Yamamoto D."/>
            <person name="Yang H.P."/>
            <person name="Yang S.P."/>
            <person name="Yorke J.A."/>
            <person name="Yoshida K."/>
            <person name="Zdobnov E."/>
            <person name="Zhang P."/>
            <person name="Zhang Y."/>
            <person name="Zimin A.V."/>
            <person name="Baldwin J."/>
            <person name="Abdouelleil A."/>
            <person name="Abdulkadir J."/>
            <person name="Abebe A."/>
            <person name="Abera B."/>
            <person name="Abreu J."/>
            <person name="Acer S.C."/>
            <person name="Aftuck L."/>
            <person name="Alexander A."/>
            <person name="An P."/>
            <person name="Anderson E."/>
            <person name="Anderson S."/>
            <person name="Arachi H."/>
            <person name="Azer M."/>
            <person name="Bachantsang P."/>
            <person name="Barry A."/>
            <person name="Bayul T."/>
            <person name="Berlin A."/>
            <person name="Bessette D."/>
            <person name="Bloom T."/>
            <person name="Blye J."/>
            <person name="Boguslavskiy L."/>
            <person name="Bonnet C."/>
            <person name="Boukhgalter B."/>
            <person name="Bourzgui I."/>
            <person name="Brown A."/>
            <person name="Cahill P."/>
            <person name="Channer S."/>
            <person name="Cheshatsang Y."/>
            <person name="Chuda L."/>
            <person name="Citroen M."/>
            <person name="Collymore A."/>
            <person name="Cooke P."/>
            <person name="Costello M."/>
            <person name="D'Aco K."/>
            <person name="Daza R."/>
            <person name="De Haan G."/>
            <person name="DeGray S."/>
            <person name="DeMaso C."/>
            <person name="Dhargay N."/>
            <person name="Dooley K."/>
            <person name="Dooley E."/>
            <person name="Doricent M."/>
            <person name="Dorje P."/>
            <person name="Dorjee K."/>
            <person name="Dupes A."/>
            <person name="Elong R."/>
            <person name="Falk J."/>
            <person name="Farina A."/>
            <person name="Faro S."/>
            <person name="Ferguson D."/>
            <person name="Fisher S."/>
            <person name="Foley C.D."/>
            <person name="Franke A."/>
            <person name="Friedrich D."/>
            <person name="Gadbois L."/>
            <person name="Gearin G."/>
            <person name="Gearin C.R."/>
            <person name="Giannoukos G."/>
            <person name="Goode T."/>
            <person name="Graham J."/>
            <person name="Grandbois E."/>
            <person name="Grewal S."/>
            <person name="Gyaltsen K."/>
            <person name="Hafez N."/>
            <person name="Hagos B."/>
            <person name="Hall J."/>
            <person name="Henson C."/>
            <person name="Hollinger A."/>
            <person name="Honan T."/>
            <person name="Huard M.D."/>
            <person name="Hughes L."/>
            <person name="Hurhula B."/>
            <person name="Husby M.E."/>
            <person name="Kamat A."/>
            <person name="Kanga B."/>
            <person name="Kashin S."/>
            <person name="Khazanovich D."/>
            <person name="Kisner P."/>
            <person name="Lance K."/>
            <person name="Lara M."/>
            <person name="Lee W."/>
            <person name="Lennon N."/>
            <person name="Letendre F."/>
            <person name="LeVine R."/>
            <person name="Lipovsky A."/>
            <person name="Liu X."/>
            <person name="Liu J."/>
            <person name="Liu S."/>
            <person name="Lokyitsang T."/>
            <person name="Lokyitsang Y."/>
            <person name="Lubonja R."/>
            <person name="Lui A."/>
            <person name="MacDonald P."/>
            <person name="Magnisalis V."/>
            <person name="Maru K."/>
            <person name="Matthews C."/>
            <person name="McCusker W."/>
            <person name="McDonough S."/>
            <person name="Mehta T."/>
            <person name="Meldrim J."/>
            <person name="Meneus L."/>
            <person name="Mihai O."/>
            <person name="Mihalev A."/>
            <person name="Mihova T."/>
            <person name="Mittelman R."/>
            <person name="Mlenga V."/>
            <person name="Montmayeur A."/>
            <person name="Mulrain L."/>
            <person name="Navidi A."/>
            <person name="Naylor J."/>
            <person name="Negash T."/>
            <person name="Nguyen T."/>
            <person name="Nguyen N."/>
            <person name="Nicol R."/>
            <person name="Norbu C."/>
            <person name="Norbu N."/>
            <person name="Novod N."/>
            <person name="O'Neill B."/>
            <person name="Osman S."/>
            <person name="Markiewicz E."/>
            <person name="Oyono O.L."/>
            <person name="Patti C."/>
            <person name="Phunkhang P."/>
            <person name="Pierre F."/>
            <person name="Priest M."/>
            <person name="Raghuraman S."/>
            <person name="Rege F."/>
            <person name="Reyes R."/>
            <person name="Rise C."/>
            <person name="Rogov P."/>
            <person name="Ross K."/>
            <person name="Ryan E."/>
            <person name="Settipalli S."/>
            <person name="Shea T."/>
            <person name="Sherpa N."/>
            <person name="Shi L."/>
            <person name="Shih D."/>
            <person name="Sparrow T."/>
            <person name="Spaulding J."/>
            <person name="Stalker J."/>
            <person name="Stange-Thomann N."/>
            <person name="Stavropoulos S."/>
            <person name="Stone C."/>
            <person name="Strader C."/>
            <person name="Tesfaye S."/>
            <person name="Thomson T."/>
            <person name="Thoulutsang Y."/>
            <person name="Thoulutsang D."/>
            <person name="Topham K."/>
            <person name="Topping I."/>
            <person name="Tsamla T."/>
            <person name="Vassiliev H."/>
            <person name="Vo A."/>
            <person name="Wangchuk T."/>
            <person name="Wangdi T."/>
            <person name="Weiand M."/>
            <person name="Wilkinson J."/>
            <person name="Wilson A."/>
            <person name="Yadav S."/>
            <person name="Young G."/>
            <person name="Yu Q."/>
            <person name="Zembek L."/>
            <person name="Zhong D."/>
            <person name="Zimmer A."/>
            <person name="Zwirko Z."/>
            <person name="Jaffe D.B."/>
            <person name="Alvarez P."/>
            <person name="Brockman W."/>
            <person name="Butler J."/>
            <person name="Chin C."/>
            <person name="Gnerre S."/>
            <person name="Grabherr M."/>
            <person name="Kleber M."/>
            <person name="Mauceli E."/>
            <person name="MacCallum I."/>
        </authorList>
    </citation>
    <scope>NUCLEOTIDE SEQUENCE [LARGE SCALE GENOMIC DNA]</scope>
    <source>
        <strain evidence="20">Tucson 14024-0371.13</strain>
    </source>
</reference>
<keyword evidence="13" id="KW-0449">Lipoprotein</keyword>
<evidence type="ECO:0000256" key="15">
    <source>
        <dbReference type="PIRSR" id="PIRSR634016-3"/>
    </source>
</evidence>
<comment type="similarity">
    <text evidence="2">Belongs to the peptidase M1 family.</text>
</comment>
<evidence type="ECO:0000256" key="2">
    <source>
        <dbReference type="ARBA" id="ARBA00010136"/>
    </source>
</evidence>
<dbReference type="GO" id="GO:0098552">
    <property type="term" value="C:side of membrane"/>
    <property type="evidence" value="ECO:0007669"/>
    <property type="project" value="UniProtKB-KW"/>
</dbReference>
<keyword evidence="5" id="KW-0645">Protease</keyword>
<accession>B3ML11</accession>
<keyword evidence="9 15" id="KW-0862">Zinc</keyword>
<keyword evidence="12" id="KW-0325">Glycoprotein</keyword>
<dbReference type="GO" id="GO:0043171">
    <property type="term" value="P:peptide catabolic process"/>
    <property type="evidence" value="ECO:0007669"/>
    <property type="project" value="TreeGrafter"/>
</dbReference>
<dbReference type="OrthoDB" id="7864030at2759"/>
<dbReference type="FunCoup" id="B3ML11">
    <property type="interactions" value="14"/>
</dbReference>
<evidence type="ECO:0000313" key="19">
    <source>
        <dbReference type="EMBL" id="EDV30669.2"/>
    </source>
</evidence>
<dbReference type="GO" id="GO:0005737">
    <property type="term" value="C:cytoplasm"/>
    <property type="evidence" value="ECO:0007669"/>
    <property type="project" value="TreeGrafter"/>
</dbReference>
<keyword evidence="8" id="KW-0378">Hydrolase</keyword>
<dbReference type="InterPro" id="IPR024571">
    <property type="entry name" value="ERAP1-like_C_dom"/>
</dbReference>
<keyword evidence="20" id="KW-1185">Reference proteome</keyword>
<evidence type="ECO:0000256" key="4">
    <source>
        <dbReference type="ARBA" id="ARBA00022622"/>
    </source>
</evidence>
<sequence length="706" mass="81685">MCLLNYGIKNSVTHFQLLIVFVVFLCLVLRCENIPVYDEPRLPATVIPFHYNIQLITHLENSSQFRYEGVVNISIHIQKETKELVLHAAGFKMNTKDITLWCNDQAPQLVKVRFNRRRSYMVLTFDKNLSLSRFYTLRMSFRRPMSDDSQAGYFVRHYLDRETSRKNWYSLTHFNRNSIRNTMPSFDEPSLRATFNVTHGHHKRYQSFSNMKVLKVLPNHQLVDYVWSVHETSPPIPTYLLAFALNNFTCHFSQSANAKPISFRTCSPAGQVRETTFAAQVAPQLLTHFEEILQVQLPLEKIDQLVVDNYPTAALENLGLVVYGSKLILESEQPGRSLTRTQLQTMELVAHEMAHMWFGNLLGLEWWTDLWLLEGLSVFLQSLAIDGLQPRMGQRMLVRNRESALMHETRMGGLKLVQRTMPIASDTFMFKKATSLIVMLCSTLGNTTFFDGLQRHLWQHTYESSTPDDFLRAMQLASERHDSLPEGYDVKTIMNIWTMQSGYPLVTVSRSEGGLDVVQSHALNENSTELWWIPLTFTIQGSADFQHTLPKAWLTPDQPQLHLNLSLPQNDWVIFNLQALGYYRVQYDELNLKLLAKALFNNFRNIHVLNRAQIVSDILFLRRQGRISWSNAFEVLKYILDEDEYEPLMAFVLGVTHGFWGLSPDTSISIAKWLGIAGKWYAEFISYTFDKFVMQEQSLNTLDTPH</sequence>
<feature type="binding site" evidence="15">
    <location>
        <position position="374"/>
    </location>
    <ligand>
        <name>Zn(2+)</name>
        <dbReference type="ChEBI" id="CHEBI:29105"/>
        <note>catalytic</note>
    </ligand>
</feature>
<dbReference type="EMBL" id="CH902620">
    <property type="protein sequence ID" value="EDV30669.2"/>
    <property type="molecule type" value="Genomic_DNA"/>
</dbReference>
<dbReference type="InterPro" id="IPR034016">
    <property type="entry name" value="M1_APN-typ"/>
</dbReference>
<evidence type="ECO:0000256" key="12">
    <source>
        <dbReference type="ARBA" id="ARBA00023180"/>
    </source>
</evidence>
<dbReference type="InterPro" id="IPR045357">
    <property type="entry name" value="Aminopeptidase_N-like_N"/>
</dbReference>
<feature type="domain" description="Aminopeptidase N-like N-terminal" evidence="18">
    <location>
        <begin position="48"/>
        <end position="240"/>
    </location>
</feature>
<dbReference type="InterPro" id="IPR042097">
    <property type="entry name" value="Aminopeptidase_N-like_N_sf"/>
</dbReference>
<evidence type="ECO:0000259" key="16">
    <source>
        <dbReference type="Pfam" id="PF01433"/>
    </source>
</evidence>
<evidence type="ECO:0000256" key="7">
    <source>
        <dbReference type="ARBA" id="ARBA00022729"/>
    </source>
</evidence>
<dbReference type="Pfam" id="PF11838">
    <property type="entry name" value="ERAP1_C"/>
    <property type="match status" value="1"/>
</dbReference>
<name>B3ML11_DROAN</name>
<evidence type="ECO:0000256" key="6">
    <source>
        <dbReference type="ARBA" id="ARBA00022723"/>
    </source>
</evidence>
<keyword evidence="6 15" id="KW-0479">Metal-binding</keyword>
<feature type="binding site" evidence="15">
    <location>
        <position position="355"/>
    </location>
    <ligand>
        <name>Zn(2+)</name>
        <dbReference type="ChEBI" id="CHEBI:29105"/>
        <note>catalytic</note>
    </ligand>
</feature>
<evidence type="ECO:0000256" key="3">
    <source>
        <dbReference type="ARBA" id="ARBA00022475"/>
    </source>
</evidence>
<dbReference type="PRINTS" id="PR00756">
    <property type="entry name" value="ALADIPTASE"/>
</dbReference>
<dbReference type="GO" id="GO:0005886">
    <property type="term" value="C:plasma membrane"/>
    <property type="evidence" value="ECO:0007669"/>
    <property type="project" value="UniProtKB-SubCell"/>
</dbReference>
<dbReference type="Pfam" id="PF01433">
    <property type="entry name" value="Peptidase_M1"/>
    <property type="match status" value="1"/>
</dbReference>
<evidence type="ECO:0000256" key="5">
    <source>
        <dbReference type="ARBA" id="ARBA00022670"/>
    </source>
</evidence>
<dbReference type="InterPro" id="IPR001930">
    <property type="entry name" value="Peptidase_M1"/>
</dbReference>
<dbReference type="Gene3D" id="1.25.50.20">
    <property type="match status" value="1"/>
</dbReference>
<dbReference type="Gene3D" id="2.60.40.1910">
    <property type="match status" value="1"/>
</dbReference>
<dbReference type="GO" id="GO:0006508">
    <property type="term" value="P:proteolysis"/>
    <property type="evidence" value="ECO:0007669"/>
    <property type="project" value="UniProtKB-KW"/>
</dbReference>
<keyword evidence="10" id="KW-0482">Metalloprotease</keyword>
<dbReference type="Gene3D" id="2.60.40.1730">
    <property type="entry name" value="tricorn interacting facor f3 domain"/>
    <property type="match status" value="1"/>
</dbReference>
<dbReference type="Gene3D" id="1.10.390.10">
    <property type="entry name" value="Neutral Protease Domain 2"/>
    <property type="match status" value="1"/>
</dbReference>
<organism evidence="19 20">
    <name type="scientific">Drosophila ananassae</name>
    <name type="common">Fruit fly</name>
    <dbReference type="NCBI Taxonomy" id="7217"/>
    <lineage>
        <taxon>Eukaryota</taxon>
        <taxon>Metazoa</taxon>
        <taxon>Ecdysozoa</taxon>
        <taxon>Arthropoda</taxon>
        <taxon>Hexapoda</taxon>
        <taxon>Insecta</taxon>
        <taxon>Pterygota</taxon>
        <taxon>Neoptera</taxon>
        <taxon>Endopterygota</taxon>
        <taxon>Diptera</taxon>
        <taxon>Brachycera</taxon>
        <taxon>Muscomorpha</taxon>
        <taxon>Ephydroidea</taxon>
        <taxon>Drosophilidae</taxon>
        <taxon>Drosophila</taxon>
        <taxon>Sophophora</taxon>
    </lineage>
</organism>
<keyword evidence="11" id="KW-0472">Membrane</keyword>
<dbReference type="CDD" id="cd09601">
    <property type="entry name" value="M1_APN-Q_like"/>
    <property type="match status" value="1"/>
</dbReference>
<proteinExistence type="inferred from homology"/>
<dbReference type="HOGENOM" id="CLU_003705_4_6_1"/>
<evidence type="ECO:0000259" key="18">
    <source>
        <dbReference type="Pfam" id="PF17900"/>
    </source>
</evidence>
<evidence type="ECO:0000256" key="13">
    <source>
        <dbReference type="ARBA" id="ARBA00023288"/>
    </source>
</evidence>
<dbReference type="PANTHER" id="PTHR11533">
    <property type="entry name" value="PROTEASE M1 ZINC METALLOPROTEASE"/>
    <property type="match status" value="1"/>
</dbReference>
<dbReference type="GO" id="GO:0042277">
    <property type="term" value="F:peptide binding"/>
    <property type="evidence" value="ECO:0007669"/>
    <property type="project" value="TreeGrafter"/>
</dbReference>
<evidence type="ECO:0000256" key="11">
    <source>
        <dbReference type="ARBA" id="ARBA00023136"/>
    </source>
</evidence>
<dbReference type="Proteomes" id="UP000007801">
    <property type="component" value="Unassembled WGS sequence"/>
</dbReference>
<dbReference type="KEGG" id="dan:6497785"/>
<dbReference type="AlphaFoldDB" id="B3ML11"/>
<keyword evidence="7" id="KW-0732">Signal</keyword>
<evidence type="ECO:0000256" key="14">
    <source>
        <dbReference type="PIRSR" id="PIRSR634016-1"/>
    </source>
</evidence>
<dbReference type="Pfam" id="PF17900">
    <property type="entry name" value="Peptidase_M1_N"/>
    <property type="match status" value="1"/>
</dbReference>
<dbReference type="SUPFAM" id="SSF55486">
    <property type="entry name" value="Metalloproteases ('zincins'), catalytic domain"/>
    <property type="match status" value="1"/>
</dbReference>
<protein>
    <submittedName>
        <fullName evidence="19">Uncharacterized protein, isoform A</fullName>
    </submittedName>
</protein>
<comment type="subcellular location">
    <subcellularLocation>
        <location evidence="1">Cell membrane</location>
        <topology evidence="1">Lipid-anchor</topology>
        <topology evidence="1">GPI-anchor</topology>
    </subcellularLocation>
</comment>
<dbReference type="SMR" id="B3ML11"/>
<gene>
    <name evidence="19" type="primary">Dana\GF14970</name>
    <name evidence="19" type="synonym">dana_GLEANR_15736</name>
    <name evidence="19" type="ORF">GF14970</name>
</gene>
<keyword evidence="3" id="KW-1003">Cell membrane</keyword>
<feature type="binding site" evidence="15">
    <location>
        <position position="351"/>
    </location>
    <ligand>
        <name>Zn(2+)</name>
        <dbReference type="ChEBI" id="CHEBI:29105"/>
        <note>catalytic</note>
    </ligand>
</feature>
<evidence type="ECO:0000259" key="17">
    <source>
        <dbReference type="Pfam" id="PF11838"/>
    </source>
</evidence>
<comment type="cofactor">
    <cofactor evidence="15">
        <name>Zn(2+)</name>
        <dbReference type="ChEBI" id="CHEBI:29105"/>
    </cofactor>
    <text evidence="15">Binds 1 zinc ion per subunit.</text>
</comment>
<dbReference type="eggNOG" id="KOG1046">
    <property type="taxonomic scope" value="Eukaryota"/>
</dbReference>
<keyword evidence="4" id="KW-0336">GPI-anchor</keyword>
<dbReference type="InterPro" id="IPR050344">
    <property type="entry name" value="Peptidase_M1_aminopeptidases"/>
</dbReference>
<dbReference type="InParanoid" id="B3ML11"/>
<dbReference type="GO" id="GO:0070006">
    <property type="term" value="F:metalloaminopeptidase activity"/>
    <property type="evidence" value="ECO:0007669"/>
    <property type="project" value="TreeGrafter"/>
</dbReference>
<feature type="domain" description="ERAP1-like C-terminal" evidence="17">
    <location>
        <begin position="572"/>
        <end position="650"/>
    </location>
</feature>
<dbReference type="GO" id="GO:0005615">
    <property type="term" value="C:extracellular space"/>
    <property type="evidence" value="ECO:0007669"/>
    <property type="project" value="TreeGrafter"/>
</dbReference>
<dbReference type="InterPro" id="IPR027268">
    <property type="entry name" value="Peptidase_M4/M1_CTD_sf"/>
</dbReference>
<dbReference type="GeneID" id="6497785"/>
<dbReference type="FunFam" id="2.60.40.1910:FF:000008">
    <property type="entry name" value="Aminopeptidase"/>
    <property type="match status" value="1"/>
</dbReference>
<dbReference type="InterPro" id="IPR014782">
    <property type="entry name" value="Peptidase_M1_dom"/>
</dbReference>
<dbReference type="MEROPS" id="M01.A03"/>
<evidence type="ECO:0000313" key="20">
    <source>
        <dbReference type="Proteomes" id="UP000007801"/>
    </source>
</evidence>